<feature type="compositionally biased region" description="Polar residues" evidence="1">
    <location>
        <begin position="83"/>
        <end position="93"/>
    </location>
</feature>
<feature type="region of interest" description="Disordered" evidence="1">
    <location>
        <begin position="65"/>
        <end position="198"/>
    </location>
</feature>
<feature type="region of interest" description="Disordered" evidence="1">
    <location>
        <begin position="354"/>
        <end position="373"/>
    </location>
</feature>
<dbReference type="EMBL" id="CP045896">
    <property type="protein sequence ID" value="QQP50214.1"/>
    <property type="molecule type" value="Genomic_DNA"/>
</dbReference>
<sequence length="373" mass="40168">VESSGLSRTQKRRRSLQSSPPPLPPLPAFISNSERQRQGQVFSSKKTVNIFTDSLLVSGKRRWKPTEKVMSAEKKHGHGLWLQSESTRSQPETHTILEHPSRGQKASTLATQATQPLRNTQVTEKPSALHASDAHKSNEAIETSGSSFDTTPNGETMDDKSVTSTCLSSSEALAKTSSVSSSVSPSHPPHKKTAHPLAKKFTLDEKVLMALKDPDAQVRFCAAIQGSLTSDDVRPPRLILSSTSQRIVSPAGAALLPAGSSKRSKSRKGGSPLSGNIVCGICGIVAHFKSIFLAKRMGTFSCDPCRKFIECQIRDVGLKDQALKCRLNDGKCVLGPSGSQPSLLRRVLLFPQSHSHTSSTNVSPMTGSKSLLK</sequence>
<name>A0A7T8K8M9_CALRO</name>
<keyword evidence="2" id="KW-0808">Transferase</keyword>
<reference evidence="3" key="1">
    <citation type="submission" date="2021-01" db="EMBL/GenBank/DDBJ databases">
        <title>Caligus Genome Assembly.</title>
        <authorList>
            <person name="Gallardo-Escarate C."/>
        </authorList>
    </citation>
    <scope>NUCLEOTIDE SEQUENCE [LARGE SCALE GENOMIC DNA]</scope>
</reference>
<keyword evidence="2" id="KW-0489">Methyltransferase</keyword>
<feature type="compositionally biased region" description="Basic residues" evidence="1">
    <location>
        <begin position="188"/>
        <end position="198"/>
    </location>
</feature>
<feature type="non-terminal residue" evidence="2">
    <location>
        <position position="1"/>
    </location>
</feature>
<gene>
    <name evidence="2" type="ORF">FKW44_011141</name>
</gene>
<accession>A0A7T8K8M9</accession>
<evidence type="ECO:0000256" key="1">
    <source>
        <dbReference type="SAM" id="MobiDB-lite"/>
    </source>
</evidence>
<protein>
    <submittedName>
        <fullName evidence="2">Histonelysine Nmethyltransferase 2Alike</fullName>
    </submittedName>
</protein>
<dbReference type="Proteomes" id="UP000595437">
    <property type="component" value="Chromosome 7"/>
</dbReference>
<feature type="compositionally biased region" description="Polar residues" evidence="1">
    <location>
        <begin position="104"/>
        <end position="124"/>
    </location>
</feature>
<feature type="region of interest" description="Disordered" evidence="1">
    <location>
        <begin position="1"/>
        <end position="42"/>
    </location>
</feature>
<evidence type="ECO:0000313" key="3">
    <source>
        <dbReference type="Proteomes" id="UP000595437"/>
    </source>
</evidence>
<organism evidence="2 3">
    <name type="scientific">Caligus rogercresseyi</name>
    <name type="common">Sea louse</name>
    <dbReference type="NCBI Taxonomy" id="217165"/>
    <lineage>
        <taxon>Eukaryota</taxon>
        <taxon>Metazoa</taxon>
        <taxon>Ecdysozoa</taxon>
        <taxon>Arthropoda</taxon>
        <taxon>Crustacea</taxon>
        <taxon>Multicrustacea</taxon>
        <taxon>Hexanauplia</taxon>
        <taxon>Copepoda</taxon>
        <taxon>Siphonostomatoida</taxon>
        <taxon>Caligidae</taxon>
        <taxon>Caligus</taxon>
    </lineage>
</organism>
<evidence type="ECO:0000313" key="2">
    <source>
        <dbReference type="EMBL" id="QQP50214.1"/>
    </source>
</evidence>
<proteinExistence type="predicted"/>
<dbReference type="AlphaFoldDB" id="A0A7T8K8M9"/>
<feature type="compositionally biased region" description="Basic and acidic residues" evidence="1">
    <location>
        <begin position="65"/>
        <end position="74"/>
    </location>
</feature>
<feature type="compositionally biased region" description="Polar residues" evidence="1">
    <location>
        <begin position="140"/>
        <end position="154"/>
    </location>
</feature>
<dbReference type="GO" id="GO:0032259">
    <property type="term" value="P:methylation"/>
    <property type="evidence" value="ECO:0007669"/>
    <property type="project" value="UniProtKB-KW"/>
</dbReference>
<dbReference type="GO" id="GO:0008168">
    <property type="term" value="F:methyltransferase activity"/>
    <property type="evidence" value="ECO:0007669"/>
    <property type="project" value="UniProtKB-KW"/>
</dbReference>
<keyword evidence="3" id="KW-1185">Reference proteome</keyword>
<feature type="compositionally biased region" description="Polar residues" evidence="1">
    <location>
        <begin position="30"/>
        <end position="42"/>
    </location>
</feature>
<feature type="compositionally biased region" description="Low complexity" evidence="1">
    <location>
        <begin position="167"/>
        <end position="185"/>
    </location>
</feature>